<feature type="domain" description="GIY-YIG" evidence="3">
    <location>
        <begin position="2"/>
        <end position="83"/>
    </location>
</feature>
<feature type="compositionally biased region" description="Acidic residues" evidence="1">
    <location>
        <begin position="132"/>
        <end position="163"/>
    </location>
</feature>
<proteinExistence type="predicted"/>
<dbReference type="SMART" id="SM00343">
    <property type="entry name" value="ZnF_C2HC"/>
    <property type="match status" value="2"/>
</dbReference>
<evidence type="ECO:0008006" key="5">
    <source>
        <dbReference type="Google" id="ProtNLM"/>
    </source>
</evidence>
<dbReference type="PROSITE" id="PS50158">
    <property type="entry name" value="ZF_CCHC"/>
    <property type="match status" value="2"/>
</dbReference>
<evidence type="ECO:0000313" key="4">
    <source>
        <dbReference type="EMBL" id="QHT33035.1"/>
    </source>
</evidence>
<feature type="domain" description="CCHC-type" evidence="2">
    <location>
        <begin position="105"/>
        <end position="118"/>
    </location>
</feature>
<dbReference type="GO" id="GO:0008270">
    <property type="term" value="F:zinc ion binding"/>
    <property type="evidence" value="ECO:0007669"/>
    <property type="project" value="InterPro"/>
</dbReference>
<dbReference type="AlphaFoldDB" id="A0A6C0F0T2"/>
<dbReference type="PROSITE" id="PS50164">
    <property type="entry name" value="GIY_YIG"/>
    <property type="match status" value="1"/>
</dbReference>
<organism evidence="4">
    <name type="scientific">viral metagenome</name>
    <dbReference type="NCBI Taxonomy" id="1070528"/>
    <lineage>
        <taxon>unclassified sequences</taxon>
        <taxon>metagenomes</taxon>
        <taxon>organismal metagenomes</taxon>
    </lineage>
</organism>
<dbReference type="EMBL" id="MN738957">
    <property type="protein sequence ID" value="QHT33035.1"/>
    <property type="molecule type" value="Genomic_DNA"/>
</dbReference>
<feature type="domain" description="CCHC-type" evidence="2">
    <location>
        <begin position="198"/>
        <end position="212"/>
    </location>
</feature>
<dbReference type="Pfam" id="PF01541">
    <property type="entry name" value="GIY-YIG"/>
    <property type="match status" value="1"/>
</dbReference>
<name>A0A6C0F0T2_9ZZZZ</name>
<protein>
    <recommendedName>
        <fullName evidence="5">CCHC-type domain-containing protein</fullName>
    </recommendedName>
</protein>
<dbReference type="SUPFAM" id="SSF82771">
    <property type="entry name" value="GIY-YIG endonuclease"/>
    <property type="match status" value="1"/>
</dbReference>
<dbReference type="InterPro" id="IPR001878">
    <property type="entry name" value="Znf_CCHC"/>
</dbReference>
<dbReference type="InterPro" id="IPR036875">
    <property type="entry name" value="Znf_CCHC_sf"/>
</dbReference>
<dbReference type="Gene3D" id="3.40.1440.10">
    <property type="entry name" value="GIY-YIG endonuclease"/>
    <property type="match status" value="1"/>
</dbReference>
<dbReference type="SUPFAM" id="SSF57756">
    <property type="entry name" value="Retrovirus zinc finger-like domains"/>
    <property type="match status" value="1"/>
</dbReference>
<accession>A0A6C0F0T2</accession>
<dbReference type="InterPro" id="IPR000305">
    <property type="entry name" value="GIY-YIG_endonuc"/>
</dbReference>
<dbReference type="GO" id="GO:0003676">
    <property type="term" value="F:nucleic acid binding"/>
    <property type="evidence" value="ECO:0007669"/>
    <property type="project" value="InterPro"/>
</dbReference>
<sequence>MSITNIYVLLLEEGKYYIGKSNDVFKRCIEHFEGSGSCWTKKYKPLKLQKTIENVSPFEEDKITKEYMLKYGIENVRGGTYTQIELTENQIQSITYELRGAMDECLKCGKKGHFVAECVYYKQNKKSRVVSDDDDDDERVTDDDDDDDDEWVTDDDDDDDDNNSDSIGYVCDKCGKIIKDEYYYYEHIKVCKVYKGNKCFRCGRKGHYATNCYASSHIKGYYLH</sequence>
<evidence type="ECO:0000256" key="1">
    <source>
        <dbReference type="SAM" id="MobiDB-lite"/>
    </source>
</evidence>
<evidence type="ECO:0000259" key="2">
    <source>
        <dbReference type="PROSITE" id="PS50158"/>
    </source>
</evidence>
<evidence type="ECO:0000259" key="3">
    <source>
        <dbReference type="PROSITE" id="PS50164"/>
    </source>
</evidence>
<dbReference type="InterPro" id="IPR035901">
    <property type="entry name" value="GIY-YIG_endonuc_sf"/>
</dbReference>
<reference evidence="4" key="1">
    <citation type="journal article" date="2020" name="Nature">
        <title>Giant virus diversity and host interactions through global metagenomics.</title>
        <authorList>
            <person name="Schulz F."/>
            <person name="Roux S."/>
            <person name="Paez-Espino D."/>
            <person name="Jungbluth S."/>
            <person name="Walsh D.A."/>
            <person name="Denef V.J."/>
            <person name="McMahon K.D."/>
            <person name="Konstantinidis K.T."/>
            <person name="Eloe-Fadrosh E.A."/>
            <person name="Kyrpides N.C."/>
            <person name="Woyke T."/>
        </authorList>
    </citation>
    <scope>NUCLEOTIDE SEQUENCE</scope>
    <source>
        <strain evidence="4">GVMAG-M-3300009161-34</strain>
    </source>
</reference>
<dbReference type="Pfam" id="PF00098">
    <property type="entry name" value="zf-CCHC"/>
    <property type="match status" value="1"/>
</dbReference>
<feature type="region of interest" description="Disordered" evidence="1">
    <location>
        <begin position="130"/>
        <end position="163"/>
    </location>
</feature>